<protein>
    <submittedName>
        <fullName evidence="1">Uncharacterized protein</fullName>
    </submittedName>
</protein>
<evidence type="ECO:0000313" key="2">
    <source>
        <dbReference type="Proteomes" id="UP000231484"/>
    </source>
</evidence>
<evidence type="ECO:0000313" key="1">
    <source>
        <dbReference type="EMBL" id="PIT50439.1"/>
    </source>
</evidence>
<organism evidence="1 2">
    <name type="scientific">Snodgrassella alvi</name>
    <dbReference type="NCBI Taxonomy" id="1196083"/>
    <lineage>
        <taxon>Bacteria</taxon>
        <taxon>Pseudomonadati</taxon>
        <taxon>Pseudomonadota</taxon>
        <taxon>Betaproteobacteria</taxon>
        <taxon>Neisseriales</taxon>
        <taxon>Neisseriaceae</taxon>
        <taxon>Snodgrassella</taxon>
    </lineage>
</organism>
<dbReference type="AlphaFoldDB" id="A0A2N9XQ34"/>
<comment type="caution">
    <text evidence="1">The sequence shown here is derived from an EMBL/GenBank/DDBJ whole genome shotgun (WGS) entry which is preliminary data.</text>
</comment>
<proteinExistence type="predicted"/>
<dbReference type="EMBL" id="MEIQ01000041">
    <property type="protein sequence ID" value="PIT50439.1"/>
    <property type="molecule type" value="Genomic_DNA"/>
</dbReference>
<sequence length="93" mass="10948">MHNKPAIMYFRQPKNSPAILLEQTRELVIIQDKEHSGTEKAQKLKQHELNAIIEYCESASYNIDFLTSTLGKFLLERLHLPSQIWLLENRDRL</sequence>
<name>A0A2N9XQ34_9NEIS</name>
<accession>A0A2N9XQ34</accession>
<gene>
    <name evidence="1" type="ORF">BHC48_06995</name>
</gene>
<reference evidence="1 2" key="1">
    <citation type="journal article" date="2017" name="MBio">
        <title>Type VI secretion-mediated competition in the bee gut microbiome.</title>
        <authorList>
            <person name="Steele M.I."/>
            <person name="Kwong W.K."/>
            <person name="Powell J.E."/>
            <person name="Whiteley M."/>
            <person name="Moran N.A."/>
        </authorList>
    </citation>
    <scope>NUCLEOTIDE SEQUENCE [LARGE SCALE GENOMIC DNA]</scope>
    <source>
        <strain evidence="1 2">Occ4-2</strain>
    </source>
</reference>
<dbReference type="Proteomes" id="UP000231484">
    <property type="component" value="Unassembled WGS sequence"/>
</dbReference>